<dbReference type="Pfam" id="PF13966">
    <property type="entry name" value="zf-RVT"/>
    <property type="match status" value="1"/>
</dbReference>
<reference evidence="2" key="2">
    <citation type="submission" date="2017-06" db="EMBL/GenBank/DDBJ databases">
        <title>WGS assembly of Brachypodium distachyon.</title>
        <authorList>
            <consortium name="The International Brachypodium Initiative"/>
            <person name="Lucas S."/>
            <person name="Harmon-Smith M."/>
            <person name="Lail K."/>
            <person name="Tice H."/>
            <person name="Grimwood J."/>
            <person name="Bruce D."/>
            <person name="Barry K."/>
            <person name="Shu S."/>
            <person name="Lindquist E."/>
            <person name="Wang M."/>
            <person name="Pitluck S."/>
            <person name="Vogel J.P."/>
            <person name="Garvin D.F."/>
            <person name="Mockler T.C."/>
            <person name="Schmutz J."/>
            <person name="Rokhsar D."/>
            <person name="Bevan M.W."/>
        </authorList>
    </citation>
    <scope>NUCLEOTIDE SEQUENCE</scope>
    <source>
        <strain evidence="2">Bd21</strain>
    </source>
</reference>
<dbReference type="EnsemblPlants" id="PNT64322">
    <property type="protein sequence ID" value="PNT64322"/>
    <property type="gene ID" value="BRADI_4g27427v3"/>
</dbReference>
<keyword evidence="4" id="KW-1185">Reference proteome</keyword>
<reference evidence="3" key="3">
    <citation type="submission" date="2018-08" db="UniProtKB">
        <authorList>
            <consortium name="EnsemblPlants"/>
        </authorList>
    </citation>
    <scope>IDENTIFICATION</scope>
    <source>
        <strain evidence="3">cv. Bd21</strain>
    </source>
</reference>
<evidence type="ECO:0000313" key="3">
    <source>
        <dbReference type="EnsemblPlants" id="PNT64322"/>
    </source>
</evidence>
<dbReference type="Proteomes" id="UP000008810">
    <property type="component" value="Chromosome 4"/>
</dbReference>
<reference evidence="2 3" key="1">
    <citation type="journal article" date="2010" name="Nature">
        <title>Genome sequencing and analysis of the model grass Brachypodium distachyon.</title>
        <authorList>
            <consortium name="International Brachypodium Initiative"/>
        </authorList>
    </citation>
    <scope>NUCLEOTIDE SEQUENCE [LARGE SCALE GENOMIC DNA]</scope>
    <source>
        <strain evidence="2 3">Bd21</strain>
    </source>
</reference>
<evidence type="ECO:0000313" key="2">
    <source>
        <dbReference type="EMBL" id="PNT64322.1"/>
    </source>
</evidence>
<sequence>KNFHLQSHTCVLCSQQQLETRNHIFFHCQFARMCWGYICLMFKSQNSVHDNIMVIKQEHKLPFHMGITMLVSWSIWKTRNDCIFNGITPSIYGCKRIFKDELNLVFHRAKRKDYNGFKAWIDKFR</sequence>
<proteinExistence type="predicted"/>
<gene>
    <name evidence="2" type="ORF">BRADI_4g27427v3</name>
</gene>
<dbReference type="AlphaFoldDB" id="A0A2K2CQL7"/>
<dbReference type="OrthoDB" id="693277at2759"/>
<accession>A0A2K2CQL7</accession>
<dbReference type="InterPro" id="IPR026960">
    <property type="entry name" value="RVT-Znf"/>
</dbReference>
<feature type="non-terminal residue" evidence="2">
    <location>
        <position position="1"/>
    </location>
</feature>
<protein>
    <recommendedName>
        <fullName evidence="1">Reverse transcriptase zinc-binding domain-containing protein</fullName>
    </recommendedName>
</protein>
<evidence type="ECO:0000313" key="4">
    <source>
        <dbReference type="Proteomes" id="UP000008810"/>
    </source>
</evidence>
<dbReference type="FunCoup" id="A0A2K2CQL7">
    <property type="interactions" value="237"/>
</dbReference>
<evidence type="ECO:0000259" key="1">
    <source>
        <dbReference type="Pfam" id="PF13966"/>
    </source>
</evidence>
<feature type="domain" description="Reverse transcriptase zinc-binding" evidence="1">
    <location>
        <begin position="4"/>
        <end position="35"/>
    </location>
</feature>
<organism evidence="2">
    <name type="scientific">Brachypodium distachyon</name>
    <name type="common">Purple false brome</name>
    <name type="synonym">Trachynia distachya</name>
    <dbReference type="NCBI Taxonomy" id="15368"/>
    <lineage>
        <taxon>Eukaryota</taxon>
        <taxon>Viridiplantae</taxon>
        <taxon>Streptophyta</taxon>
        <taxon>Embryophyta</taxon>
        <taxon>Tracheophyta</taxon>
        <taxon>Spermatophyta</taxon>
        <taxon>Magnoliopsida</taxon>
        <taxon>Liliopsida</taxon>
        <taxon>Poales</taxon>
        <taxon>Poaceae</taxon>
        <taxon>BOP clade</taxon>
        <taxon>Pooideae</taxon>
        <taxon>Stipodae</taxon>
        <taxon>Brachypodieae</taxon>
        <taxon>Brachypodium</taxon>
    </lineage>
</organism>
<dbReference type="EMBL" id="CM000883">
    <property type="protein sequence ID" value="PNT64322.1"/>
    <property type="molecule type" value="Genomic_DNA"/>
</dbReference>
<dbReference type="InParanoid" id="A0A2K2CQL7"/>
<dbReference type="Gramene" id="PNT64322">
    <property type="protein sequence ID" value="PNT64322"/>
    <property type="gene ID" value="BRADI_4g27427v3"/>
</dbReference>
<name>A0A2K2CQL7_BRADI</name>